<evidence type="ECO:0000256" key="5">
    <source>
        <dbReference type="ARBA" id="ARBA00023136"/>
    </source>
</evidence>
<dbReference type="Pfam" id="PF00754">
    <property type="entry name" value="F5_F8_type_C"/>
    <property type="match status" value="1"/>
</dbReference>
<dbReference type="GO" id="GO:0005576">
    <property type="term" value="C:extracellular region"/>
    <property type="evidence" value="ECO:0007669"/>
    <property type="project" value="UniProtKB-SubCell"/>
</dbReference>
<dbReference type="PROSITE" id="PS01285">
    <property type="entry name" value="FA58C_1"/>
    <property type="match status" value="1"/>
</dbReference>
<dbReference type="Proteomes" id="UP000005408">
    <property type="component" value="Unassembled WGS sequence"/>
</dbReference>
<name>A0A8W8HL32_MAGGI</name>
<feature type="transmembrane region" description="Helical" evidence="8">
    <location>
        <begin position="280"/>
        <end position="301"/>
    </location>
</feature>
<dbReference type="AlphaFoldDB" id="A0A8W8HL32"/>
<evidence type="ECO:0000256" key="3">
    <source>
        <dbReference type="ARBA" id="ARBA00022525"/>
    </source>
</evidence>
<evidence type="ECO:0000259" key="10">
    <source>
        <dbReference type="PROSITE" id="PS50022"/>
    </source>
</evidence>
<dbReference type="InterPro" id="IPR008979">
    <property type="entry name" value="Galactose-bd-like_sf"/>
</dbReference>
<evidence type="ECO:0000313" key="11">
    <source>
        <dbReference type="EnsemblMetazoa" id="G10066.2:cds"/>
    </source>
</evidence>
<dbReference type="OrthoDB" id="6146277at2759"/>
<feature type="region of interest" description="Disordered" evidence="7">
    <location>
        <begin position="191"/>
        <end position="212"/>
    </location>
</feature>
<dbReference type="OMA" id="TACNAYC"/>
<dbReference type="EnsemblMetazoa" id="G10066.1">
    <property type="protein sequence ID" value="G10066.1:cds"/>
    <property type="gene ID" value="G10066"/>
</dbReference>
<dbReference type="Gene3D" id="2.60.120.260">
    <property type="entry name" value="Galactose-binding domain-like"/>
    <property type="match status" value="1"/>
</dbReference>
<feature type="domain" description="F5/8 type C" evidence="10">
    <location>
        <begin position="19"/>
        <end position="167"/>
    </location>
</feature>
<dbReference type="PANTHER" id="PTHR46806">
    <property type="entry name" value="F5/8 TYPE C DOMAIN-CONTAINING PROTEIN"/>
    <property type="match status" value="1"/>
</dbReference>
<keyword evidence="8" id="KW-0812">Transmembrane</keyword>
<dbReference type="InterPro" id="IPR050633">
    <property type="entry name" value="Neuropilin_MCO_CoagFactor"/>
</dbReference>
<evidence type="ECO:0000256" key="4">
    <source>
        <dbReference type="ARBA" id="ARBA00022889"/>
    </source>
</evidence>
<dbReference type="PROSITE" id="PS50022">
    <property type="entry name" value="FA58C_3"/>
    <property type="match status" value="1"/>
</dbReference>
<protein>
    <recommendedName>
        <fullName evidence="10">F5/8 type C domain-containing protein</fullName>
    </recommendedName>
</protein>
<dbReference type="CDD" id="cd00057">
    <property type="entry name" value="FA58C"/>
    <property type="match status" value="1"/>
</dbReference>
<dbReference type="GO" id="GO:0007155">
    <property type="term" value="P:cell adhesion"/>
    <property type="evidence" value="ECO:0007669"/>
    <property type="project" value="UniProtKB-KW"/>
</dbReference>
<proteinExistence type="predicted"/>
<keyword evidence="5 8" id="KW-0472">Membrane</keyword>
<keyword evidence="4" id="KW-0130">Cell adhesion</keyword>
<dbReference type="SUPFAM" id="SSF49785">
    <property type="entry name" value="Galactose-binding domain-like"/>
    <property type="match status" value="1"/>
</dbReference>
<comment type="subcellular location">
    <subcellularLocation>
        <location evidence="1">Endomembrane system</location>
        <topology evidence="1">Peripheral membrane protein</topology>
    </subcellularLocation>
    <subcellularLocation>
        <location evidence="2">Secreted</location>
    </subcellularLocation>
</comment>
<evidence type="ECO:0000256" key="1">
    <source>
        <dbReference type="ARBA" id="ARBA00004184"/>
    </source>
</evidence>
<evidence type="ECO:0000313" key="12">
    <source>
        <dbReference type="Proteomes" id="UP000005408"/>
    </source>
</evidence>
<evidence type="ECO:0000256" key="7">
    <source>
        <dbReference type="SAM" id="MobiDB-lite"/>
    </source>
</evidence>
<feature type="signal peptide" evidence="9">
    <location>
        <begin position="1"/>
        <end position="25"/>
    </location>
</feature>
<keyword evidence="8" id="KW-1133">Transmembrane helix</keyword>
<keyword evidence="12" id="KW-1185">Reference proteome</keyword>
<evidence type="ECO:0000256" key="8">
    <source>
        <dbReference type="SAM" id="Phobius"/>
    </source>
</evidence>
<dbReference type="EnsemblMetazoa" id="G10066.2">
    <property type="protein sequence ID" value="G10066.2:cds"/>
    <property type="gene ID" value="G10066"/>
</dbReference>
<sequence length="334" mass="36360">MIPVNQVICFIVWFITGISLDKVLACSVYMVDRVTDDKLTASSIYGSSYTANKARLSSNGWSPDASKSNPWIQVDFGEPVTIMAVVTMGLADTALVEFVKKYMVKYSNTASTWSPVLHGTTNEFIANSDQTTAVTNVLPSPVVARYLRLYPTACNAYCSLRFDVIGCEVPSTTTSATSTPVQTTTTPVQPIITTTDAPSTTTTSPASPTETSISTPLVLTVTNSTQSGLCPCACTQTNFSTTQQELQERIDDIVQKLTVPIRTTSKYVRSKTSAHDSRPGAVYVGSIGIVILCVFSGFIVLPDLFTVLRYFYSTMESKCNVNIFKKCKSFKNYV</sequence>
<accession>A0A8W8HL32</accession>
<dbReference type="SMART" id="SM00231">
    <property type="entry name" value="FA58C"/>
    <property type="match status" value="1"/>
</dbReference>
<evidence type="ECO:0000256" key="6">
    <source>
        <dbReference type="ARBA" id="ARBA00023157"/>
    </source>
</evidence>
<reference evidence="11" key="1">
    <citation type="submission" date="2022-08" db="UniProtKB">
        <authorList>
            <consortium name="EnsemblMetazoa"/>
        </authorList>
    </citation>
    <scope>IDENTIFICATION</scope>
    <source>
        <strain evidence="11">05x7-T-G4-1.051#20</strain>
    </source>
</reference>
<organism evidence="11 12">
    <name type="scientific">Magallana gigas</name>
    <name type="common">Pacific oyster</name>
    <name type="synonym">Crassostrea gigas</name>
    <dbReference type="NCBI Taxonomy" id="29159"/>
    <lineage>
        <taxon>Eukaryota</taxon>
        <taxon>Metazoa</taxon>
        <taxon>Spiralia</taxon>
        <taxon>Lophotrochozoa</taxon>
        <taxon>Mollusca</taxon>
        <taxon>Bivalvia</taxon>
        <taxon>Autobranchia</taxon>
        <taxon>Pteriomorphia</taxon>
        <taxon>Ostreida</taxon>
        <taxon>Ostreoidea</taxon>
        <taxon>Ostreidae</taxon>
        <taxon>Magallana</taxon>
    </lineage>
</organism>
<keyword evidence="9" id="KW-0732">Signal</keyword>
<dbReference type="GO" id="GO:0038023">
    <property type="term" value="F:signaling receptor activity"/>
    <property type="evidence" value="ECO:0007669"/>
    <property type="project" value="TreeGrafter"/>
</dbReference>
<keyword evidence="3" id="KW-0964">Secreted</keyword>
<feature type="chain" id="PRO_5042430645" description="F5/8 type C domain-containing protein" evidence="9">
    <location>
        <begin position="26"/>
        <end position="334"/>
    </location>
</feature>
<evidence type="ECO:0000256" key="9">
    <source>
        <dbReference type="SAM" id="SignalP"/>
    </source>
</evidence>
<dbReference type="InterPro" id="IPR000421">
    <property type="entry name" value="FA58C"/>
</dbReference>
<keyword evidence="6" id="KW-1015">Disulfide bond</keyword>
<evidence type="ECO:0000256" key="2">
    <source>
        <dbReference type="ARBA" id="ARBA00004613"/>
    </source>
</evidence>
<dbReference type="GO" id="GO:0005886">
    <property type="term" value="C:plasma membrane"/>
    <property type="evidence" value="ECO:0007669"/>
    <property type="project" value="TreeGrafter"/>
</dbReference>
<dbReference type="PANTHER" id="PTHR46806:SF5">
    <property type="entry name" value="F5_8 TYPE C DOMAIN-CONTAINING PROTEIN"/>
    <property type="match status" value="1"/>
</dbReference>
<dbReference type="GO" id="GO:0012505">
    <property type="term" value="C:endomembrane system"/>
    <property type="evidence" value="ECO:0007669"/>
    <property type="project" value="UniProtKB-SubCell"/>
</dbReference>